<organism evidence="2 3">
    <name type="scientific">Colletotrichum asianum</name>
    <dbReference type="NCBI Taxonomy" id="702518"/>
    <lineage>
        <taxon>Eukaryota</taxon>
        <taxon>Fungi</taxon>
        <taxon>Dikarya</taxon>
        <taxon>Ascomycota</taxon>
        <taxon>Pezizomycotina</taxon>
        <taxon>Sordariomycetes</taxon>
        <taxon>Hypocreomycetidae</taxon>
        <taxon>Glomerellales</taxon>
        <taxon>Glomerellaceae</taxon>
        <taxon>Colletotrichum</taxon>
        <taxon>Colletotrichum gloeosporioides species complex</taxon>
    </lineage>
</organism>
<feature type="region of interest" description="Disordered" evidence="1">
    <location>
        <begin position="1"/>
        <end position="25"/>
    </location>
</feature>
<reference evidence="2 3" key="1">
    <citation type="submission" date="2019-12" db="EMBL/GenBank/DDBJ databases">
        <title>A genome sequence resource for the geographically widespread anthracnose pathogen Colletotrichum asianum.</title>
        <authorList>
            <person name="Meng Y."/>
        </authorList>
    </citation>
    <scope>NUCLEOTIDE SEQUENCE [LARGE SCALE GENOMIC DNA]</scope>
    <source>
        <strain evidence="2 3">ICMP 18580</strain>
    </source>
</reference>
<evidence type="ECO:0000256" key="1">
    <source>
        <dbReference type="SAM" id="MobiDB-lite"/>
    </source>
</evidence>
<sequence length="73" mass="8422">MDGWMRPRSKQGRAERGVGRVKQQLNRGKVRSTLQRIMNVVDDGRREKPEGHALQTGFVGIAWEARFELDAMR</sequence>
<keyword evidence="3" id="KW-1185">Reference proteome</keyword>
<evidence type="ECO:0000313" key="3">
    <source>
        <dbReference type="Proteomes" id="UP000434172"/>
    </source>
</evidence>
<comment type="caution">
    <text evidence="2">The sequence shown here is derived from an EMBL/GenBank/DDBJ whole genome shotgun (WGS) entry which is preliminary data.</text>
</comment>
<dbReference type="Proteomes" id="UP000434172">
    <property type="component" value="Unassembled WGS sequence"/>
</dbReference>
<protein>
    <submittedName>
        <fullName evidence="2">Uncharacterized protein</fullName>
    </submittedName>
</protein>
<name>A0A8H3WIU3_9PEZI</name>
<proteinExistence type="predicted"/>
<dbReference type="EMBL" id="WOWK01000024">
    <property type="protein sequence ID" value="KAF0327260.1"/>
    <property type="molecule type" value="Genomic_DNA"/>
</dbReference>
<dbReference type="AlphaFoldDB" id="A0A8H3WIU3"/>
<accession>A0A8H3WIU3</accession>
<gene>
    <name evidence="2" type="ORF">GQ607_005449</name>
</gene>
<evidence type="ECO:0000313" key="2">
    <source>
        <dbReference type="EMBL" id="KAF0327260.1"/>
    </source>
</evidence>